<dbReference type="Gene3D" id="3.40.50.300">
    <property type="entry name" value="P-loop containing nucleotide triphosphate hydrolases"/>
    <property type="match status" value="1"/>
</dbReference>
<evidence type="ECO:0000259" key="1">
    <source>
        <dbReference type="Pfam" id="PF13304"/>
    </source>
</evidence>
<dbReference type="PANTHER" id="PTHR40396">
    <property type="entry name" value="ATPASE-LIKE PROTEIN"/>
    <property type="match status" value="1"/>
</dbReference>
<dbReference type="SUPFAM" id="SSF52540">
    <property type="entry name" value="P-loop containing nucleoside triphosphate hydrolases"/>
    <property type="match status" value="1"/>
</dbReference>
<dbReference type="InterPro" id="IPR003959">
    <property type="entry name" value="ATPase_AAA_core"/>
</dbReference>
<dbReference type="HOGENOM" id="CLU_046693_2_0_9"/>
<dbReference type="GO" id="GO:0005524">
    <property type="term" value="F:ATP binding"/>
    <property type="evidence" value="ECO:0007669"/>
    <property type="project" value="InterPro"/>
</dbReference>
<reference evidence="2 3" key="1">
    <citation type="submission" date="2014-11" db="EMBL/GenBank/DDBJ databases">
        <title>Complete genome sequence and analysis of Lactobacillus hokkaidonensis LOOC260T.</title>
        <authorList>
            <person name="Tanizawa Y."/>
            <person name="Tohno M."/>
            <person name="Kaminuma E."/>
            <person name="Nakamura Y."/>
            <person name="Arita M."/>
        </authorList>
    </citation>
    <scope>NUCLEOTIDE SEQUENCE [LARGE SCALE GENOMIC DNA]</scope>
    <source>
        <strain evidence="2 3">LOOC260</strain>
    </source>
</reference>
<evidence type="ECO:0000313" key="3">
    <source>
        <dbReference type="Proteomes" id="UP000031620"/>
    </source>
</evidence>
<dbReference type="Pfam" id="PF13304">
    <property type="entry name" value="AAA_21"/>
    <property type="match status" value="1"/>
</dbReference>
<proteinExistence type="predicted"/>
<dbReference type="AlphaFoldDB" id="A0A0A1GW40"/>
<dbReference type="EMBL" id="AP014680">
    <property type="protein sequence ID" value="BAP85244.1"/>
    <property type="molecule type" value="Genomic_DNA"/>
</dbReference>
<accession>A0A0A1GW40</accession>
<organism evidence="2 3">
    <name type="scientific">Paucilactobacillus hokkaidonensis JCM 18461</name>
    <dbReference type="NCBI Taxonomy" id="1291742"/>
    <lineage>
        <taxon>Bacteria</taxon>
        <taxon>Bacillati</taxon>
        <taxon>Bacillota</taxon>
        <taxon>Bacilli</taxon>
        <taxon>Lactobacillales</taxon>
        <taxon>Lactobacillaceae</taxon>
        <taxon>Paucilactobacillus</taxon>
    </lineage>
</organism>
<evidence type="ECO:0000313" key="2">
    <source>
        <dbReference type="EMBL" id="BAP85244.1"/>
    </source>
</evidence>
<dbReference type="KEGG" id="lho:LOOC260_106880"/>
<feature type="domain" description="ATPase AAA-type core" evidence="1">
    <location>
        <begin position="48"/>
        <end position="353"/>
    </location>
</feature>
<sequence length="428" mass="49059">MLIDFSISNYASIKDEMVLSTETGERLSRLKETNTITENQFSLLKSLIIVGPNGSGKSGLLDGLHLMKSMVLKNPTKIIDNFAYRPFALADGLTQKETSFKIKFNYKNLTYQYSFAFLQNRITKENLKIIKKTTEKVYFSRTNQVFDVLPPKLKSIAESTKQNTLFLYNAQQSNDQNAINVLKWFADDLVFVDDEQIPDHLINLMKHKDIKDEFLRFLRFADFNIVDVTVREVPTPKFPEQVSQILNIINPNAKLPVSSQQLNAVHKKFNNDGDVVGTQEIPLSLESRGTQKIFLIALSIINAQINGDGKTLLFDEFDDSLHFELSQALIQIFNSKQNKNQFILTTHELQLLNSDLRTDQIYLMEKDFQGRSTLSSIFDFKDSKKLARQDVHYMKRYIEGRFGALPQIEVNEMLKALDTSKINNSGEN</sequence>
<gene>
    <name evidence="2" type="ORF">LOOC260_106880</name>
</gene>
<dbReference type="InterPro" id="IPR027417">
    <property type="entry name" value="P-loop_NTPase"/>
</dbReference>
<dbReference type="GO" id="GO:0016887">
    <property type="term" value="F:ATP hydrolysis activity"/>
    <property type="evidence" value="ECO:0007669"/>
    <property type="project" value="InterPro"/>
</dbReference>
<dbReference type="STRING" id="1291742.LOOC260_106880"/>
<dbReference type="Proteomes" id="UP000031620">
    <property type="component" value="Chromosome"/>
</dbReference>
<protein>
    <submittedName>
        <fullName evidence="2">Abortive phage resistance protein</fullName>
    </submittedName>
</protein>
<dbReference type="RefSeq" id="WP_041093037.1">
    <property type="nucleotide sequence ID" value="NZ_AP014680.1"/>
</dbReference>
<dbReference type="PANTHER" id="PTHR40396:SF1">
    <property type="entry name" value="ATPASE AAA-TYPE CORE DOMAIN-CONTAINING PROTEIN"/>
    <property type="match status" value="1"/>
</dbReference>
<name>A0A0A1GW40_9LACO</name>